<dbReference type="CDD" id="cd07385">
    <property type="entry name" value="MPP_YkuE_C"/>
    <property type="match status" value="1"/>
</dbReference>
<dbReference type="PANTHER" id="PTHR31302:SF31">
    <property type="entry name" value="PHOSPHODIESTERASE YAEI"/>
    <property type="match status" value="1"/>
</dbReference>
<keyword evidence="3" id="KW-0812">Transmembrane</keyword>
<dbReference type="InterPro" id="IPR004843">
    <property type="entry name" value="Calcineurin-like_PHP"/>
</dbReference>
<dbReference type="InterPro" id="IPR029052">
    <property type="entry name" value="Metallo-depent_PP-like"/>
</dbReference>
<dbReference type="GeneID" id="65537214"/>
<evidence type="ECO:0000313" key="6">
    <source>
        <dbReference type="Proteomes" id="UP000186351"/>
    </source>
</evidence>
<dbReference type="AlphaFoldDB" id="A0A1B1SB49"/>
<evidence type="ECO:0000313" key="5">
    <source>
        <dbReference type="EMBL" id="ANU64026.2"/>
    </source>
</evidence>
<dbReference type="Pfam" id="PF00149">
    <property type="entry name" value="Metallophos"/>
    <property type="match status" value="1"/>
</dbReference>
<feature type="transmembrane region" description="Helical" evidence="3">
    <location>
        <begin position="107"/>
        <end position="126"/>
    </location>
</feature>
<name>A0A1B1SB49_9BACT</name>
<dbReference type="KEGG" id="pary:A4V02_10070"/>
<dbReference type="PANTHER" id="PTHR31302">
    <property type="entry name" value="TRANSMEMBRANE PROTEIN WITH METALLOPHOSPHOESTERASE DOMAIN-RELATED"/>
    <property type="match status" value="1"/>
</dbReference>
<dbReference type="SUPFAM" id="SSF56300">
    <property type="entry name" value="Metallo-dependent phosphatases"/>
    <property type="match status" value="1"/>
</dbReference>
<evidence type="ECO:0000259" key="4">
    <source>
        <dbReference type="Pfam" id="PF00149"/>
    </source>
</evidence>
<keyword evidence="1" id="KW-0479">Metal-binding</keyword>
<gene>
    <name evidence="5" type="ORF">A4V02_10070</name>
</gene>
<feature type="transmembrane region" description="Helical" evidence="3">
    <location>
        <begin position="6"/>
        <end position="26"/>
    </location>
</feature>
<organism evidence="5 6">
    <name type="scientific">Muribaculum intestinale</name>
    <dbReference type="NCBI Taxonomy" id="1796646"/>
    <lineage>
        <taxon>Bacteria</taxon>
        <taxon>Pseudomonadati</taxon>
        <taxon>Bacteroidota</taxon>
        <taxon>Bacteroidia</taxon>
        <taxon>Bacteroidales</taxon>
        <taxon>Muribaculaceae</taxon>
        <taxon>Muribaculum</taxon>
    </lineage>
</organism>
<dbReference type="GO" id="GO:0016020">
    <property type="term" value="C:membrane"/>
    <property type="evidence" value="ECO:0007669"/>
    <property type="project" value="GOC"/>
</dbReference>
<dbReference type="Gene3D" id="3.60.21.10">
    <property type="match status" value="1"/>
</dbReference>
<accession>A0A1Z2XHG2</accession>
<dbReference type="EMBL" id="CP015402">
    <property type="protein sequence ID" value="ANU64026.2"/>
    <property type="molecule type" value="Genomic_DNA"/>
</dbReference>
<reference evidence="6" key="1">
    <citation type="submission" date="2016-04" db="EMBL/GenBank/DDBJ databases">
        <title>Complete Genome Sequences of Twelve Strains of a Stable Defined Moderately Diverse Mouse Microbiota 2 (sDMDMm2).</title>
        <authorList>
            <person name="Uchimura Y."/>
            <person name="Wyss M."/>
            <person name="Brugiroux S."/>
            <person name="Limenitakis J.P."/>
            <person name="Stecher B."/>
            <person name="McCoy K.D."/>
            <person name="Macpherson A.J."/>
        </authorList>
    </citation>
    <scope>NUCLEOTIDE SEQUENCE [LARGE SCALE GENOMIC DNA]</scope>
    <source>
        <strain evidence="6">YL27</strain>
    </source>
</reference>
<accession>A0A1B1SB49</accession>
<sequence length="408" mass="45229">MRLPILPMIILIAFNLLVDGYIWSVLRRVVCNRRVSKAYAVSSLLLILYAVVIVALPRRRGGDSLLLADMWMLYSYFTIYVPKLVFALFSLSAMLPMLWKRHISRPLLLTGTVVAVLTFVVMWWGALVNRTRCQVKEITLCFDRLPEAFDGYRMVQFSDFHVGTYGSDTTFVSEVVNTINGLNPDVIFFTGDIVNRRTDELPPFTATLSRLSAPDGVISILGNHDYGDYSEWPSAQAKADNLTRMHALQADMGWSLLLNSSEILKRGGDSIAVVGVENWGDPPFSVYGDLGKAYPALGDSVFKILLTHNPAHWVEEVASCDSVEIPLSLSGHTHAMQIEVGGWSPAKYRYPTWGGLYSDSDGSHMLYVNIGVGAVALPMRIGATPEITLITLRRCQAESATSSQTIIK</sequence>
<keyword evidence="6" id="KW-1185">Reference proteome</keyword>
<feature type="domain" description="Calcineurin-like phosphoesterase" evidence="4">
    <location>
        <begin position="153"/>
        <end position="335"/>
    </location>
</feature>
<feature type="transmembrane region" description="Helical" evidence="3">
    <location>
        <begin position="38"/>
        <end position="56"/>
    </location>
</feature>
<dbReference type="RefSeq" id="WP_084274088.1">
    <property type="nucleotide sequence ID" value="NZ_CAJTAP010000035.1"/>
</dbReference>
<dbReference type="GO" id="GO:0008758">
    <property type="term" value="F:UDP-2,3-diacylglucosamine hydrolase activity"/>
    <property type="evidence" value="ECO:0007669"/>
    <property type="project" value="TreeGrafter"/>
</dbReference>
<proteinExistence type="predicted"/>
<dbReference type="GO" id="GO:0046872">
    <property type="term" value="F:metal ion binding"/>
    <property type="evidence" value="ECO:0007669"/>
    <property type="project" value="UniProtKB-KW"/>
</dbReference>
<keyword evidence="2" id="KW-0378">Hydrolase</keyword>
<protein>
    <recommendedName>
        <fullName evidence="4">Calcineurin-like phosphoesterase domain-containing protein</fullName>
    </recommendedName>
</protein>
<feature type="transmembrane region" description="Helical" evidence="3">
    <location>
        <begin position="76"/>
        <end position="95"/>
    </location>
</feature>
<dbReference type="GO" id="GO:0009245">
    <property type="term" value="P:lipid A biosynthetic process"/>
    <property type="evidence" value="ECO:0007669"/>
    <property type="project" value="TreeGrafter"/>
</dbReference>
<dbReference type="InterPro" id="IPR051158">
    <property type="entry name" value="Metallophosphoesterase_sf"/>
</dbReference>
<evidence type="ECO:0000256" key="1">
    <source>
        <dbReference type="ARBA" id="ARBA00022723"/>
    </source>
</evidence>
<evidence type="ECO:0000256" key="3">
    <source>
        <dbReference type="SAM" id="Phobius"/>
    </source>
</evidence>
<keyword evidence="3" id="KW-1133">Transmembrane helix</keyword>
<dbReference type="Proteomes" id="UP000186351">
    <property type="component" value="Chromosome"/>
</dbReference>
<dbReference type="STRING" id="1796646.A4V02_10070"/>
<keyword evidence="3" id="KW-0472">Membrane</keyword>
<dbReference type="OrthoDB" id="9780884at2"/>
<evidence type="ECO:0000256" key="2">
    <source>
        <dbReference type="ARBA" id="ARBA00022801"/>
    </source>
</evidence>